<protein>
    <submittedName>
        <fullName evidence="1">Uncharacterized protein</fullName>
    </submittedName>
</protein>
<dbReference type="RefSeq" id="WP_156021874.1">
    <property type="nucleotide sequence ID" value="NZ_JFDP01000063.1"/>
</dbReference>
<evidence type="ECO:0000313" key="1">
    <source>
        <dbReference type="EMBL" id="KEZ22708.1"/>
    </source>
</evidence>
<evidence type="ECO:0000313" key="2">
    <source>
        <dbReference type="Proteomes" id="UP000028537"/>
    </source>
</evidence>
<sequence length="57" mass="6416">MILKTKHKLLLASLATIIGTSSLITLVAANSKSEKRAELNKDVLFYEIKDDQHNDYI</sequence>
<dbReference type="AlphaFoldDB" id="A0A084EXL6"/>
<gene>
    <name evidence="1" type="ORF">UDIV_5150</name>
</gene>
<accession>A0A084EXL6</accession>
<dbReference type="Proteomes" id="UP000028537">
    <property type="component" value="Unassembled WGS sequence"/>
</dbReference>
<reference evidence="1 2" key="1">
    <citation type="submission" date="2014-02" db="EMBL/GenBank/DDBJ databases">
        <title>Genome sequence of Ureaplasma diversum strain 246.</title>
        <authorList>
            <person name="Sirand-Pugnet P."/>
            <person name="Breton M."/>
            <person name="Dordet-Frisoni E."/>
            <person name="Baranowski E."/>
            <person name="Barre A."/>
            <person name="Couture C."/>
            <person name="Dupuy V."/>
            <person name="Gaurivaud P."/>
            <person name="Jacob D."/>
            <person name="Lemaitre C."/>
            <person name="Manso-Silvan L."/>
            <person name="Nikolski M."/>
            <person name="Nouvel L.-X."/>
            <person name="Poumarat F."/>
            <person name="Tardy F."/>
            <person name="Thebault P."/>
            <person name="Theil S."/>
            <person name="Citti C."/>
            <person name="Thiaucourt F."/>
            <person name="Blanchard A."/>
        </authorList>
    </citation>
    <scope>NUCLEOTIDE SEQUENCE [LARGE SCALE GENOMIC DNA]</scope>
    <source>
        <strain evidence="1 2">NCTC 246</strain>
    </source>
</reference>
<name>A0A084EXL6_9BACT</name>
<keyword evidence="2" id="KW-1185">Reference proteome</keyword>
<proteinExistence type="predicted"/>
<dbReference type="EMBL" id="JFDP01000063">
    <property type="protein sequence ID" value="KEZ22708.1"/>
    <property type="molecule type" value="Genomic_DNA"/>
</dbReference>
<organism evidence="1 2">
    <name type="scientific">Ureaplasma diversum NCTC 246</name>
    <dbReference type="NCBI Taxonomy" id="1188241"/>
    <lineage>
        <taxon>Bacteria</taxon>
        <taxon>Bacillati</taxon>
        <taxon>Mycoplasmatota</taxon>
        <taxon>Mycoplasmoidales</taxon>
        <taxon>Mycoplasmoidaceae</taxon>
        <taxon>Ureaplasma</taxon>
    </lineage>
</organism>
<comment type="caution">
    <text evidence="1">The sequence shown here is derived from an EMBL/GenBank/DDBJ whole genome shotgun (WGS) entry which is preliminary data.</text>
</comment>